<dbReference type="PANTHER" id="PTHR13800:SF1">
    <property type="entry name" value="TRANSIENT RECEPTOR POTENTIAL CATION CHANNEL TRPM"/>
    <property type="match status" value="1"/>
</dbReference>
<keyword evidence="4 8" id="KW-1133">Transmembrane helix</keyword>
<keyword evidence="11" id="KW-0675">Receptor</keyword>
<keyword evidence="7" id="KW-0407">Ion channel</keyword>
<evidence type="ECO:0000313" key="11">
    <source>
        <dbReference type="EMBL" id="GFR13909.1"/>
    </source>
</evidence>
<evidence type="ECO:0000256" key="2">
    <source>
        <dbReference type="ARBA" id="ARBA00022448"/>
    </source>
</evidence>
<dbReference type="Pfam" id="PF18139">
    <property type="entry name" value="LSDAT_euk"/>
    <property type="match status" value="1"/>
</dbReference>
<evidence type="ECO:0000259" key="10">
    <source>
        <dbReference type="Pfam" id="PF25508"/>
    </source>
</evidence>
<feature type="transmembrane region" description="Helical" evidence="8">
    <location>
        <begin position="898"/>
        <end position="923"/>
    </location>
</feature>
<dbReference type="InterPro" id="IPR050927">
    <property type="entry name" value="TRPM"/>
</dbReference>
<feature type="transmembrane region" description="Helical" evidence="8">
    <location>
        <begin position="688"/>
        <end position="706"/>
    </location>
</feature>
<dbReference type="OrthoDB" id="10056930at2759"/>
<evidence type="ECO:0000313" key="12">
    <source>
        <dbReference type="Proteomes" id="UP000887116"/>
    </source>
</evidence>
<accession>A0A8X6I1U3</accession>
<evidence type="ECO:0000256" key="5">
    <source>
        <dbReference type="ARBA" id="ARBA00023065"/>
    </source>
</evidence>
<reference evidence="11" key="1">
    <citation type="submission" date="2020-07" db="EMBL/GenBank/DDBJ databases">
        <title>Multicomponent nature underlies the extraordinary mechanical properties of spider dragline silk.</title>
        <authorList>
            <person name="Kono N."/>
            <person name="Nakamura H."/>
            <person name="Mori M."/>
            <person name="Yoshida Y."/>
            <person name="Ohtoshi R."/>
            <person name="Malay A.D."/>
            <person name="Moran D.A.P."/>
            <person name="Tomita M."/>
            <person name="Numata K."/>
            <person name="Arakawa K."/>
        </authorList>
    </citation>
    <scope>NUCLEOTIDE SEQUENCE</scope>
</reference>
<comment type="subcellular location">
    <subcellularLocation>
        <location evidence="1">Membrane</location>
        <topology evidence="1">Multi-pass membrane protein</topology>
    </subcellularLocation>
</comment>
<feature type="domain" description="TRPM-like" evidence="10">
    <location>
        <begin position="537"/>
        <end position="658"/>
    </location>
</feature>
<dbReference type="Gene3D" id="3.90.79.10">
    <property type="entry name" value="Nucleoside Triphosphate Pyrophosphohydrolase"/>
    <property type="match status" value="1"/>
</dbReference>
<feature type="domain" description="TRPM SLOG" evidence="9">
    <location>
        <begin position="58"/>
        <end position="305"/>
    </location>
</feature>
<dbReference type="Pfam" id="PF25508">
    <property type="entry name" value="TRPM2"/>
    <property type="match status" value="1"/>
</dbReference>
<comment type="caution">
    <text evidence="11">The sequence shown here is derived from an EMBL/GenBank/DDBJ whole genome shotgun (WGS) entry which is preliminary data.</text>
</comment>
<feature type="transmembrane region" description="Helical" evidence="8">
    <location>
        <begin position="793"/>
        <end position="814"/>
    </location>
</feature>
<keyword evidence="12" id="KW-1185">Reference proteome</keyword>
<dbReference type="GO" id="GO:0030001">
    <property type="term" value="P:metal ion transport"/>
    <property type="evidence" value="ECO:0007669"/>
    <property type="project" value="TreeGrafter"/>
</dbReference>
<evidence type="ECO:0000256" key="4">
    <source>
        <dbReference type="ARBA" id="ARBA00022989"/>
    </source>
</evidence>
<dbReference type="GO" id="GO:0005886">
    <property type="term" value="C:plasma membrane"/>
    <property type="evidence" value="ECO:0007669"/>
    <property type="project" value="TreeGrafter"/>
</dbReference>
<evidence type="ECO:0000256" key="3">
    <source>
        <dbReference type="ARBA" id="ARBA00022692"/>
    </source>
</evidence>
<evidence type="ECO:0000256" key="7">
    <source>
        <dbReference type="ARBA" id="ARBA00023303"/>
    </source>
</evidence>
<keyword evidence="5" id="KW-0406">Ion transport</keyword>
<evidence type="ECO:0000256" key="1">
    <source>
        <dbReference type="ARBA" id="ARBA00004141"/>
    </source>
</evidence>
<dbReference type="InterPro" id="IPR041491">
    <property type="entry name" value="TRPM_SLOG"/>
</dbReference>
<dbReference type="EMBL" id="BMAO01027007">
    <property type="protein sequence ID" value="GFR13909.1"/>
    <property type="molecule type" value="Genomic_DNA"/>
</dbReference>
<feature type="transmembrane region" description="Helical" evidence="8">
    <location>
        <begin position="858"/>
        <end position="886"/>
    </location>
</feature>
<evidence type="ECO:0000259" key="9">
    <source>
        <dbReference type="Pfam" id="PF18139"/>
    </source>
</evidence>
<organism evidence="11 12">
    <name type="scientific">Trichonephila clavata</name>
    <name type="common">Joro spider</name>
    <name type="synonym">Nephila clavata</name>
    <dbReference type="NCBI Taxonomy" id="2740835"/>
    <lineage>
        <taxon>Eukaryota</taxon>
        <taxon>Metazoa</taxon>
        <taxon>Ecdysozoa</taxon>
        <taxon>Arthropoda</taxon>
        <taxon>Chelicerata</taxon>
        <taxon>Arachnida</taxon>
        <taxon>Araneae</taxon>
        <taxon>Araneomorphae</taxon>
        <taxon>Entelegynae</taxon>
        <taxon>Araneoidea</taxon>
        <taxon>Nephilidae</taxon>
        <taxon>Trichonephila</taxon>
    </lineage>
</organism>
<proteinExistence type="predicted"/>
<dbReference type="GO" id="GO:0005261">
    <property type="term" value="F:monoatomic cation channel activity"/>
    <property type="evidence" value="ECO:0007669"/>
    <property type="project" value="TreeGrafter"/>
</dbReference>
<gene>
    <name evidence="11" type="primary">trpm2</name>
    <name evidence="11" type="ORF">TNCT_295841</name>
</gene>
<evidence type="ECO:0000256" key="8">
    <source>
        <dbReference type="SAM" id="Phobius"/>
    </source>
</evidence>
<sequence length="1515" mass="176714">MEINVEFGPCPFERLTTAKTIRRPTEDILTQQEISETISGRLYFGQHGSDVKHMPFVLKEQETSVDDILSIFLDEWRAPTPKILLFVIAPSKESMSETLRKSQHLLVKGLIAALNTTEMWLCTNALYEGFTKELSLAVQNELSRRQILLDSKSEMSISSFPETALIGICPQDSLNFSRKFEPSLIPIIDTTTEKTKGKYTVSKYFDYFIFVKDQSKHFKGIQDFVLGFAKCLKDKLRFERQTENNYGMNSFKAFETPLLTILFQGEVADIHLILGLIKNRLPVVIIEGSGGLADILAFAYHQITCRPESSHFAEYTEVVLKPLLCRKINQFYPDISRFNISVRHFCEKIFDCFRHYKQQEQIFLSLLTLRDLEKKYEQLPSHLLRSLFKSKESEKIKNSFQIKNDLFLAMDWNCPNVASTEIFAKNPTNKFHIDRETFFRALTKPHREEFISIFLNQGFELHKFLDSTTLLHLFQDSLTHNFFRLIIWEGVLGYGATAEISRYFIDSKLVLLLEELTGIPSLINTYELDWHSRRVYDNRTPQEAERKALAVLSLWSILSYKADLVKILWKYSEQPVHLALVCSMILRRLLQYVDDLSLKNEIEKQSEEFSIMASNLITTCYEKLPPRALDLLCDRNLIWCHKPVLEIAAFAKDRRFIATSCCQKYLDNVFMGNLKVRDLPYGDVTIPLWLKIILTNFLIFPMYLWIDFDTDQDSQALRNLPLKNRQGISRNKDSKSKQSISSFKTKSRSLSFWQKLYYLYTAPISIFWVSHVFYLMFLVFFSLAVIWPACGSLYLDFIICLWTAVIIMDSIYHVMKLQNQYTSMPLAFKCAEIILMSVFLLCYVFGRIVRYRYFMSPYHAKVMLCVALLYFHYRVIVIAFPISAALGPMLSRIKRMIFVDFAGFMRVTALIVISNGIVIHATIYPDFPLGGELARRAFYDAMIAFFLTPADHFGNPDHKCIRLSKNPKTHTYFGIPENVCKVGRYYLPQCPNPGIWPYIFGLQYLLFLKLVLLTILIALFSNTEMKMGSLGIYIWKYQRYELVVDFSNRLAFPAPLSPISYCWMLIKYLWDIFHPRAIEKIEDSLLDENDYLYWKSLASNFVMEKNYKEDKKEKTEDRMVKIFALRQALHRQSDSIKDLEAMFLKLEIQVKNAHKYLTSNMLEVSLKERILAKNVPQIFSRISPYPFTSISRFPVADNHVTWDRSWNSYDPIAYNMPKEDFPCELRPFVDVDIQMRREMEGEDFQMPVFKWNTSTITPVGSYLNRKSWIKGKFDKEFKYDLDAEGLPMNPFGRTGLRGRGALPRWGPNHYVYVIITRWHEMEWVSYRNYLEVVLYLLDTDIVLPGGFVSTENTYLPIRSLFQCDDSWNSEADMIAFFESLSKEEQESIVTTKIAETASDKSLGSLDTLRKESLSKLKTRIVKEEDKMTEEELNKPFIYERTRKGYLDEATNTDQAWCEAEVWHFHYKEFNRVEEKFKAVMLWLVLTEDVLGKVPPGQAALLHSVAKKMKAVLEVT</sequence>
<protein>
    <submittedName>
        <fullName evidence="11">Transient receptor potential cation channel subfamily M member 2</fullName>
    </submittedName>
</protein>
<name>A0A8X6I1U3_TRICU</name>
<keyword evidence="2" id="KW-0813">Transport</keyword>
<dbReference type="PANTHER" id="PTHR13800">
    <property type="entry name" value="TRANSIENT RECEPTOR POTENTIAL CATION CHANNEL, SUBFAMILY M, MEMBER 6"/>
    <property type="match status" value="1"/>
</dbReference>
<keyword evidence="6 8" id="KW-0472">Membrane</keyword>
<feature type="transmembrane region" description="Helical" evidence="8">
    <location>
        <begin position="756"/>
        <end position="787"/>
    </location>
</feature>
<dbReference type="Pfam" id="PF25969">
    <property type="entry name" value="NUDT9_N"/>
    <property type="match status" value="1"/>
</dbReference>
<dbReference type="Proteomes" id="UP000887116">
    <property type="component" value="Unassembled WGS sequence"/>
</dbReference>
<evidence type="ECO:0000256" key="6">
    <source>
        <dbReference type="ARBA" id="ARBA00023136"/>
    </source>
</evidence>
<feature type="transmembrane region" description="Helical" evidence="8">
    <location>
        <begin position="995"/>
        <end position="1020"/>
    </location>
</feature>
<feature type="transmembrane region" description="Helical" evidence="8">
    <location>
        <begin position="826"/>
        <end position="846"/>
    </location>
</feature>
<dbReference type="InterPro" id="IPR057366">
    <property type="entry name" value="TRPM-like"/>
</dbReference>
<keyword evidence="3 8" id="KW-0812">Transmembrane</keyword>